<organism evidence="3 4">
    <name type="scientific">Crocuta crocuta</name>
    <name type="common">Spotted hyena</name>
    <dbReference type="NCBI Taxonomy" id="9678"/>
    <lineage>
        <taxon>Eukaryota</taxon>
        <taxon>Metazoa</taxon>
        <taxon>Chordata</taxon>
        <taxon>Craniata</taxon>
        <taxon>Vertebrata</taxon>
        <taxon>Euteleostomi</taxon>
        <taxon>Mammalia</taxon>
        <taxon>Eutheria</taxon>
        <taxon>Laurasiatheria</taxon>
        <taxon>Carnivora</taxon>
        <taxon>Feliformia</taxon>
        <taxon>Hyaenidae</taxon>
        <taxon>Crocuta</taxon>
    </lineage>
</organism>
<feature type="non-terminal residue" evidence="3">
    <location>
        <position position="478"/>
    </location>
</feature>
<proteinExistence type="predicted"/>
<reference evidence="3 4" key="1">
    <citation type="submission" date="2019-11" db="EMBL/GenBank/DDBJ databases">
        <authorList>
            <person name="Yang C."/>
            <person name="Li F."/>
        </authorList>
    </citation>
    <scope>NUCLEOTIDE SEQUENCE [LARGE SCALE GENOMIC DNA]</scope>
    <source>
        <strain evidence="3">KB4526</strain>
        <tissue evidence="3">Muscle</tissue>
    </source>
</reference>
<dbReference type="EMBL" id="VOAJ01003643">
    <property type="protein sequence ID" value="KAF0879135.1"/>
    <property type="molecule type" value="Genomic_DNA"/>
</dbReference>
<feature type="compositionally biased region" description="Polar residues" evidence="1">
    <location>
        <begin position="290"/>
        <end position="301"/>
    </location>
</feature>
<feature type="region of interest" description="Disordered" evidence="1">
    <location>
        <begin position="282"/>
        <end position="366"/>
    </location>
</feature>
<feature type="chain" id="PRO_5026024717" evidence="2">
    <location>
        <begin position="33"/>
        <end position="478"/>
    </location>
</feature>
<feature type="compositionally biased region" description="Low complexity" evidence="1">
    <location>
        <begin position="401"/>
        <end position="414"/>
    </location>
</feature>
<keyword evidence="2" id="KW-0732">Signal</keyword>
<gene>
    <name evidence="3" type="primary">Muc20</name>
    <name evidence="3" type="ORF">FOF47_R10956</name>
</gene>
<comment type="caution">
    <text evidence="3">The sequence shown here is derived from an EMBL/GenBank/DDBJ whole genome shotgun (WGS) entry which is preliminary data.</text>
</comment>
<evidence type="ECO:0000256" key="1">
    <source>
        <dbReference type="SAM" id="MobiDB-lite"/>
    </source>
</evidence>
<dbReference type="PANTHER" id="PTHR37358:SF1">
    <property type="entry name" value="MUCIN-20"/>
    <property type="match status" value="1"/>
</dbReference>
<feature type="compositionally biased region" description="Polar residues" evidence="1">
    <location>
        <begin position="387"/>
        <end position="400"/>
    </location>
</feature>
<feature type="compositionally biased region" description="Low complexity" evidence="1">
    <location>
        <begin position="353"/>
        <end position="366"/>
    </location>
</feature>
<dbReference type="InterPro" id="IPR034551">
    <property type="entry name" value="MUC20"/>
</dbReference>
<sequence>TVAGAPVRMGFLWGLALPLFFCCEAGVPGSSADPSTSRPGPLVPTNHVEVATMTPGIRTSSQGAFQATDLVETSMQSHIPLEIQTLSTQTFDRTSIMTSTISGAGIRETKIIFPPTETKAFTKMVSSKLMVVITTPMEASATSGSPTGTGMTTVETVTGTDLVESVLDTLCTDDNSEEARRIVIDILTLAHTSAEAKALALESSAVSDSSVLAIATSQTLASDAAALAKALLAYTITYTKVINCSVIEIETTATTPGTLDIGHDPTGAKALSPSEMSALLDSTEAESDSLETMTSAETLSGATEPAMPDTTVETPLPSNSTIEGETAAAKTTTPSTTLVTVSTNPLEETSALSVETSHTESSVTISTQAGSTVGKVTSPAGVSSMAYSHTQVATSRNPIPSETSTTDSTTNGSTPISRSPFPPVHLTVANRSPEANITLVKTIALARTLKTASMTGGNLPTAMPTTAQTKWATEVTAG</sequence>
<feature type="compositionally biased region" description="Low complexity" evidence="1">
    <location>
        <begin position="331"/>
        <end position="346"/>
    </location>
</feature>
<feature type="signal peptide" evidence="2">
    <location>
        <begin position="1"/>
        <end position="32"/>
    </location>
</feature>
<dbReference type="PANTHER" id="PTHR37358">
    <property type="entry name" value="MUCIN-20"/>
    <property type="match status" value="1"/>
</dbReference>
<dbReference type="AlphaFoldDB" id="A0A6G1AT93"/>
<accession>A0A6G1AT93</accession>
<evidence type="ECO:0000256" key="2">
    <source>
        <dbReference type="SAM" id="SignalP"/>
    </source>
</evidence>
<feature type="region of interest" description="Disordered" evidence="1">
    <location>
        <begin position="387"/>
        <end position="423"/>
    </location>
</feature>
<evidence type="ECO:0000313" key="4">
    <source>
        <dbReference type="Proteomes" id="UP000475037"/>
    </source>
</evidence>
<protein>
    <submittedName>
        <fullName evidence="3">MUC20 protein</fullName>
    </submittedName>
</protein>
<dbReference type="GO" id="GO:0048012">
    <property type="term" value="P:hepatocyte growth factor receptor signaling pathway"/>
    <property type="evidence" value="ECO:0007669"/>
    <property type="project" value="InterPro"/>
</dbReference>
<dbReference type="Proteomes" id="UP000475037">
    <property type="component" value="Unassembled WGS sequence"/>
</dbReference>
<feature type="non-terminal residue" evidence="3">
    <location>
        <position position="1"/>
    </location>
</feature>
<keyword evidence="4" id="KW-1185">Reference proteome</keyword>
<evidence type="ECO:0000313" key="3">
    <source>
        <dbReference type="EMBL" id="KAF0879135.1"/>
    </source>
</evidence>
<name>A0A6G1AT93_CROCR</name>
<feature type="compositionally biased region" description="Polar residues" evidence="1">
    <location>
        <begin position="311"/>
        <end position="323"/>
    </location>
</feature>